<dbReference type="GO" id="GO:0000122">
    <property type="term" value="P:negative regulation of transcription by RNA polymerase II"/>
    <property type="evidence" value="ECO:0007669"/>
    <property type="project" value="TreeGrafter"/>
</dbReference>
<sequence>MELPIKRPEKIKLKEINPYLTCYLCKGYLIDATTISECLHSFALISQVIIFKISCHFSCSLSKLYHQVSPRQQFLSGMRGDNQQGQAELKVSTA</sequence>
<dbReference type="GO" id="GO:1990841">
    <property type="term" value="F:promoter-specific chromatin binding"/>
    <property type="evidence" value="ECO:0007669"/>
    <property type="project" value="TreeGrafter"/>
</dbReference>
<keyword evidence="2" id="KW-1185">Reference proteome</keyword>
<evidence type="ECO:0000313" key="2">
    <source>
        <dbReference type="Proteomes" id="UP001162156"/>
    </source>
</evidence>
<evidence type="ECO:0000313" key="1">
    <source>
        <dbReference type="EMBL" id="KAJ8953623.1"/>
    </source>
</evidence>
<dbReference type="PANTHER" id="PTHR10825:SF29">
    <property type="entry name" value="POLYCOMB GROUP RING FINGER PROTEIN 1"/>
    <property type="match status" value="1"/>
</dbReference>
<reference evidence="1" key="1">
    <citation type="journal article" date="2023" name="Insect Mol. Biol.">
        <title>Genome sequencing provides insights into the evolution of gene families encoding plant cell wall-degrading enzymes in longhorned beetles.</title>
        <authorList>
            <person name="Shin N.R."/>
            <person name="Okamura Y."/>
            <person name="Kirsch R."/>
            <person name="Pauchet Y."/>
        </authorList>
    </citation>
    <scope>NUCLEOTIDE SEQUENCE</scope>
    <source>
        <strain evidence="1">RBIC_L_NR</strain>
    </source>
</reference>
<dbReference type="GO" id="GO:0035102">
    <property type="term" value="C:PRC1 complex"/>
    <property type="evidence" value="ECO:0007669"/>
    <property type="project" value="TreeGrafter"/>
</dbReference>
<dbReference type="AlphaFoldDB" id="A0AAV8YQK4"/>
<name>A0AAV8YQK4_9CUCU</name>
<comment type="caution">
    <text evidence="1">The sequence shown here is derived from an EMBL/GenBank/DDBJ whole genome shotgun (WGS) entry which is preliminary data.</text>
</comment>
<gene>
    <name evidence="1" type="ORF">NQ314_007227</name>
</gene>
<proteinExistence type="predicted"/>
<dbReference type="PANTHER" id="PTHR10825">
    <property type="entry name" value="RING FINGER DOMAIN-CONTAINING, POLYCOMB GROUP COMPONENT"/>
    <property type="match status" value="1"/>
</dbReference>
<dbReference type="Gene3D" id="3.30.40.10">
    <property type="entry name" value="Zinc/RING finger domain, C3HC4 (zinc finger)"/>
    <property type="match status" value="1"/>
</dbReference>
<dbReference type="Proteomes" id="UP001162156">
    <property type="component" value="Unassembled WGS sequence"/>
</dbReference>
<accession>A0AAV8YQK4</accession>
<protein>
    <submittedName>
        <fullName evidence="1">Uncharacterized protein</fullName>
    </submittedName>
</protein>
<organism evidence="1 2">
    <name type="scientific">Rhamnusium bicolor</name>
    <dbReference type="NCBI Taxonomy" id="1586634"/>
    <lineage>
        <taxon>Eukaryota</taxon>
        <taxon>Metazoa</taxon>
        <taxon>Ecdysozoa</taxon>
        <taxon>Arthropoda</taxon>
        <taxon>Hexapoda</taxon>
        <taxon>Insecta</taxon>
        <taxon>Pterygota</taxon>
        <taxon>Neoptera</taxon>
        <taxon>Endopterygota</taxon>
        <taxon>Coleoptera</taxon>
        <taxon>Polyphaga</taxon>
        <taxon>Cucujiformia</taxon>
        <taxon>Chrysomeloidea</taxon>
        <taxon>Cerambycidae</taxon>
        <taxon>Lepturinae</taxon>
        <taxon>Rhagiini</taxon>
        <taxon>Rhamnusium</taxon>
    </lineage>
</organism>
<dbReference type="InterPro" id="IPR013083">
    <property type="entry name" value="Znf_RING/FYVE/PHD"/>
</dbReference>
<dbReference type="EMBL" id="JANEYF010001958">
    <property type="protein sequence ID" value="KAJ8953623.1"/>
    <property type="molecule type" value="Genomic_DNA"/>
</dbReference>